<sequence>MNILLLLFFSFCSFSIDALEPEKSAKYMMDYHLVSIRDYSRYEDFTNLKTLFVDYPKEFDTEYKWPKIMKTLKDYEFTTLNAEYISFDSNGKPTGINGKVTLTIGNKTITEEIRVE</sequence>
<keyword evidence="2" id="KW-1185">Reference proteome</keyword>
<reference evidence="3" key="1">
    <citation type="submission" date="2016-11" db="UniProtKB">
        <authorList>
            <consortium name="WormBaseParasite"/>
        </authorList>
    </citation>
    <scope>IDENTIFICATION</scope>
</reference>
<dbReference type="AlphaFoldDB" id="A0A1I7UFG6"/>
<evidence type="ECO:0000256" key="1">
    <source>
        <dbReference type="SAM" id="SignalP"/>
    </source>
</evidence>
<evidence type="ECO:0000313" key="2">
    <source>
        <dbReference type="Proteomes" id="UP000095282"/>
    </source>
</evidence>
<accession>A0A1I7UFG6</accession>
<protein>
    <submittedName>
        <fullName evidence="3">GLPGLI family protein</fullName>
    </submittedName>
</protein>
<name>A0A1I7UFG6_9PELO</name>
<feature type="chain" id="PRO_5009308850" evidence="1">
    <location>
        <begin position="19"/>
        <end position="116"/>
    </location>
</feature>
<organism evidence="2 3">
    <name type="scientific">Caenorhabditis tropicalis</name>
    <dbReference type="NCBI Taxonomy" id="1561998"/>
    <lineage>
        <taxon>Eukaryota</taxon>
        <taxon>Metazoa</taxon>
        <taxon>Ecdysozoa</taxon>
        <taxon>Nematoda</taxon>
        <taxon>Chromadorea</taxon>
        <taxon>Rhabditida</taxon>
        <taxon>Rhabditina</taxon>
        <taxon>Rhabditomorpha</taxon>
        <taxon>Rhabditoidea</taxon>
        <taxon>Rhabditidae</taxon>
        <taxon>Peloderinae</taxon>
        <taxon>Caenorhabditis</taxon>
    </lineage>
</organism>
<keyword evidence="1" id="KW-0732">Signal</keyword>
<evidence type="ECO:0000313" key="3">
    <source>
        <dbReference type="WBParaSite" id="Csp11.Scaffold629.g8787.t1"/>
    </source>
</evidence>
<proteinExistence type="predicted"/>
<dbReference type="Proteomes" id="UP000095282">
    <property type="component" value="Unplaced"/>
</dbReference>
<dbReference type="WBParaSite" id="Csp11.Scaffold629.g8787.t1">
    <property type="protein sequence ID" value="Csp11.Scaffold629.g8787.t1"/>
    <property type="gene ID" value="Csp11.Scaffold629.g8787"/>
</dbReference>
<dbReference type="eggNOG" id="ENOG502TKG8">
    <property type="taxonomic scope" value="Eukaryota"/>
</dbReference>
<feature type="signal peptide" evidence="1">
    <location>
        <begin position="1"/>
        <end position="18"/>
    </location>
</feature>